<keyword evidence="2" id="KW-0813">Transport</keyword>
<feature type="transmembrane region" description="Helical" evidence="7">
    <location>
        <begin position="231"/>
        <end position="250"/>
    </location>
</feature>
<dbReference type="GO" id="GO:0012505">
    <property type="term" value="C:endomembrane system"/>
    <property type="evidence" value="ECO:0007669"/>
    <property type="project" value="UniProtKB-SubCell"/>
</dbReference>
<evidence type="ECO:0000259" key="8">
    <source>
        <dbReference type="PROSITE" id="PS50850"/>
    </source>
</evidence>
<dbReference type="GO" id="GO:0022857">
    <property type="term" value="F:transmembrane transporter activity"/>
    <property type="evidence" value="ECO:0007669"/>
    <property type="project" value="InterPro"/>
</dbReference>
<dbReference type="Gene3D" id="1.20.1250.20">
    <property type="entry name" value="MFS general substrate transporter like domains"/>
    <property type="match status" value="1"/>
</dbReference>
<dbReference type="GO" id="GO:0005886">
    <property type="term" value="C:plasma membrane"/>
    <property type="evidence" value="ECO:0007669"/>
    <property type="project" value="TreeGrafter"/>
</dbReference>
<dbReference type="AlphaFoldDB" id="A0A511TEQ5"/>
<evidence type="ECO:0000313" key="9">
    <source>
        <dbReference type="EMBL" id="GEN11668.1"/>
    </source>
</evidence>
<reference evidence="9 10" key="1">
    <citation type="submission" date="2019-07" db="EMBL/GenBank/DDBJ databases">
        <title>Whole genome shotgun sequence of Myxococcus fulvus NBRC 100333.</title>
        <authorList>
            <person name="Hosoyama A."/>
            <person name="Uohara A."/>
            <person name="Ohji S."/>
            <person name="Ichikawa N."/>
        </authorList>
    </citation>
    <scope>NUCLEOTIDE SEQUENCE [LARGE SCALE GENOMIC DNA]</scope>
    <source>
        <strain evidence="9 10">NBRC 100333</strain>
    </source>
</reference>
<name>A0A511TEQ5_MYXFU</name>
<keyword evidence="4 7" id="KW-1133">Transmembrane helix</keyword>
<keyword evidence="5 7" id="KW-0472">Membrane</keyword>
<dbReference type="PROSITE" id="PS00216">
    <property type="entry name" value="SUGAR_TRANSPORT_1"/>
    <property type="match status" value="1"/>
</dbReference>
<evidence type="ECO:0000256" key="1">
    <source>
        <dbReference type="ARBA" id="ARBA00004127"/>
    </source>
</evidence>
<accession>A0A511TEQ5</accession>
<feature type="transmembrane region" description="Helical" evidence="7">
    <location>
        <begin position="112"/>
        <end position="137"/>
    </location>
</feature>
<dbReference type="InterPro" id="IPR011701">
    <property type="entry name" value="MFS"/>
</dbReference>
<feature type="transmembrane region" description="Helical" evidence="7">
    <location>
        <begin position="81"/>
        <end position="100"/>
    </location>
</feature>
<dbReference type="Pfam" id="PF07690">
    <property type="entry name" value="MFS_1"/>
    <property type="match status" value="1"/>
</dbReference>
<evidence type="ECO:0000256" key="2">
    <source>
        <dbReference type="ARBA" id="ARBA00022448"/>
    </source>
</evidence>
<dbReference type="Proteomes" id="UP000321514">
    <property type="component" value="Unassembled WGS sequence"/>
</dbReference>
<feature type="transmembrane region" description="Helical" evidence="7">
    <location>
        <begin position="49"/>
        <end position="69"/>
    </location>
</feature>
<feature type="domain" description="Major facilitator superfamily (MFS) profile" evidence="8">
    <location>
        <begin position="47"/>
        <end position="474"/>
    </location>
</feature>
<comment type="subcellular location">
    <subcellularLocation>
        <location evidence="1">Endomembrane system</location>
        <topology evidence="1">Multi-pass membrane protein</topology>
    </subcellularLocation>
</comment>
<dbReference type="SUPFAM" id="SSF103473">
    <property type="entry name" value="MFS general substrate transporter"/>
    <property type="match status" value="1"/>
</dbReference>
<keyword evidence="3 7" id="KW-0812">Transmembrane</keyword>
<proteinExistence type="predicted"/>
<feature type="transmembrane region" description="Helical" evidence="7">
    <location>
        <begin position="256"/>
        <end position="274"/>
    </location>
</feature>
<gene>
    <name evidence="9" type="ORF">MFU01_67050</name>
</gene>
<feature type="transmembrane region" description="Helical" evidence="7">
    <location>
        <begin position="200"/>
        <end position="219"/>
    </location>
</feature>
<evidence type="ECO:0000313" key="10">
    <source>
        <dbReference type="Proteomes" id="UP000321514"/>
    </source>
</evidence>
<protein>
    <recommendedName>
        <fullName evidence="6">MFS-type drug efflux transporter P55</fullName>
    </recommendedName>
</protein>
<feature type="transmembrane region" description="Helical" evidence="7">
    <location>
        <begin position="421"/>
        <end position="442"/>
    </location>
</feature>
<evidence type="ECO:0000256" key="7">
    <source>
        <dbReference type="SAM" id="Phobius"/>
    </source>
</evidence>
<feature type="transmembrane region" description="Helical" evidence="7">
    <location>
        <begin position="294"/>
        <end position="316"/>
    </location>
</feature>
<comment type="caution">
    <text evidence="9">The sequence shown here is derived from an EMBL/GenBank/DDBJ whole genome shotgun (WGS) entry which is preliminary data.</text>
</comment>
<evidence type="ECO:0000256" key="4">
    <source>
        <dbReference type="ARBA" id="ARBA00022989"/>
    </source>
</evidence>
<feature type="transmembrane region" description="Helical" evidence="7">
    <location>
        <begin position="389"/>
        <end position="409"/>
    </location>
</feature>
<sequence>MRITQELYAEVAISAWQAPGYTFGMDGSGVSVEPVPSARPGVARRTATGAVLLALVVSAFEGTVVTSAMPTITRELGGQHLYSWVFSAFLFASTVGVLISGKLADRLGRKPVFFAGMGLFLVGSALCGLADSVHALIAFRVLQGLGAGALQPTTLTISADLYTLRERAAVQGLFTGAWGAGNAVGPLIGGWLVMQASWRWVFLVNVPVGLFAALLLYLSYRDPPRRTDVKLDRWGPVLAGTSAAMLLFSLEPGHAELRWLCLLGAVVLGAGLVFQQRKSLAPLLPMELVKDRTVLSGVAGGIAGGALLYSMAAWVPLWMTEQGGQTPIVAGLTLLPMLLGWSVGSTFGVKLLVRGGMRLSAGVGFAVAATGAGLLALTAAYGWGTYAALASLAVLGMGLGPAASTSLIGPQSRAPWHHRGIVTSSLYATRLLGGSLTVAALALARGHFALQFAIAGALAGVVALGLAVAAPGKASNES</sequence>
<feature type="transmembrane region" description="Helical" evidence="7">
    <location>
        <begin position="361"/>
        <end position="383"/>
    </location>
</feature>
<dbReference type="InterPro" id="IPR005829">
    <property type="entry name" value="Sugar_transporter_CS"/>
</dbReference>
<feature type="transmembrane region" description="Helical" evidence="7">
    <location>
        <begin position="448"/>
        <end position="470"/>
    </location>
</feature>
<dbReference type="PANTHER" id="PTHR23501">
    <property type="entry name" value="MAJOR FACILITATOR SUPERFAMILY"/>
    <property type="match status" value="1"/>
</dbReference>
<dbReference type="STRING" id="1334629.MFUL124B02_09580"/>
<dbReference type="PROSITE" id="PS50850">
    <property type="entry name" value="MFS"/>
    <property type="match status" value="1"/>
</dbReference>
<dbReference type="InterPro" id="IPR020846">
    <property type="entry name" value="MFS_dom"/>
</dbReference>
<evidence type="ECO:0000256" key="6">
    <source>
        <dbReference type="ARBA" id="ARBA00044273"/>
    </source>
</evidence>
<dbReference type="EMBL" id="BJXR01000049">
    <property type="protein sequence ID" value="GEN11668.1"/>
    <property type="molecule type" value="Genomic_DNA"/>
</dbReference>
<dbReference type="PANTHER" id="PTHR23501:SF191">
    <property type="entry name" value="VACUOLAR BASIC AMINO ACID TRANSPORTER 4"/>
    <property type="match status" value="1"/>
</dbReference>
<evidence type="ECO:0000256" key="3">
    <source>
        <dbReference type="ARBA" id="ARBA00022692"/>
    </source>
</evidence>
<dbReference type="InterPro" id="IPR036259">
    <property type="entry name" value="MFS_trans_sf"/>
</dbReference>
<feature type="transmembrane region" description="Helical" evidence="7">
    <location>
        <begin position="328"/>
        <end position="349"/>
    </location>
</feature>
<organism evidence="9 10">
    <name type="scientific">Myxococcus fulvus</name>
    <dbReference type="NCBI Taxonomy" id="33"/>
    <lineage>
        <taxon>Bacteria</taxon>
        <taxon>Pseudomonadati</taxon>
        <taxon>Myxococcota</taxon>
        <taxon>Myxococcia</taxon>
        <taxon>Myxococcales</taxon>
        <taxon>Cystobacterineae</taxon>
        <taxon>Myxococcaceae</taxon>
        <taxon>Myxococcus</taxon>
    </lineage>
</organism>
<evidence type="ECO:0000256" key="5">
    <source>
        <dbReference type="ARBA" id="ARBA00023136"/>
    </source>
</evidence>